<proteinExistence type="predicted"/>
<comment type="caution">
    <text evidence="1">The sequence shown here is derived from an EMBL/GenBank/DDBJ whole genome shotgun (WGS) entry which is preliminary data.</text>
</comment>
<evidence type="ECO:0000313" key="1">
    <source>
        <dbReference type="EMBL" id="OBY49464.1"/>
    </source>
</evidence>
<dbReference type="EMBL" id="MAQD01000012">
    <property type="protein sequence ID" value="OBY49464.1"/>
    <property type="molecule type" value="Genomic_DNA"/>
</dbReference>
<accession>A0AB36E5L8</accession>
<evidence type="ECO:0000313" key="2">
    <source>
        <dbReference type="Proteomes" id="UP000092740"/>
    </source>
</evidence>
<protein>
    <recommendedName>
        <fullName evidence="3">Toxin CdiA</fullName>
    </recommendedName>
</protein>
<dbReference type="RefSeq" id="WP_065286353.1">
    <property type="nucleotide sequence ID" value="NZ_MAQD01000012.1"/>
</dbReference>
<sequence length="611" mass="64454">MAQNAKNAMAAAASALGNKHESATSQTQSAIGSNIQIDTETPEKLTALSRDTQNANHKVKAFDHNEVKEQQEAAQVAGELFAKVTGDLAKKFEFEDGSKEKIAMHALAGALVAKMSDGNVATGVAAGAGSEWLNTYVTDYLNEQAKDLKLDAGQKEKLKQAAQQMTALVIGAAAGAVSGGTSETMKQGALTSYNAETYNRQLHQNEKERIKLLANGDEEKERRLEIAACALVHCSAQIPEDDPRYAETYEKAKALEQLGNTAEYSQERALLRKQTEMFTDSWAAGVDNKLFEYNDAYKALDHANKVDSKYGVTTRVGGVAQAVGEVAAMGVGVGLCETGFGCVAGVPVAAYGADNAYTGAKTVVTGVGQYTLGSQVLSQMTGLSQDTTNFIYSLPSFYTGAKPLLSATTKLGNQVVTEGSQMASAMGYVAGEVGKDVVNGYRVVRDTATKTSVNTQLAYTDLVGKGVNGAREYVRTGVKNMGEQGTKVALTNAVAAGGIKAGFEANDYANGKSLTRDNLLKSTKEVGYSFFSAGATTGMPILPVIGLGATVDWAKDGGKYDVTKTVGSNIVGSAIEAKLGNSFATPYLREAGTNVFDKVYDTLGKENNEKK</sequence>
<name>A0AB36E5L8_HAEPA</name>
<reference evidence="1 2" key="1">
    <citation type="submission" date="2016-06" db="EMBL/GenBank/DDBJ databases">
        <title>Simultaneous identification of Haemophilus influenzae and Haemophilus haemolyticus using TaqMan real-time PCR.</title>
        <authorList>
            <person name="Price E.P."/>
            <person name="Sarovich D.S."/>
            <person name="Harris T."/>
            <person name="Spargo J.C."/>
            <person name="Nosworthy E."/>
            <person name="Beissbarth J."/>
            <person name="Smith-Vaughan H.C."/>
        </authorList>
    </citation>
    <scope>NUCLEOTIDE SEQUENCE [LARGE SCALE GENOMIC DNA]</scope>
    <source>
        <strain evidence="1 2">ATCC 9796</strain>
    </source>
</reference>
<dbReference type="AlphaFoldDB" id="A0AB36E5L8"/>
<organism evidence="1 2">
    <name type="scientific">Haemophilus parainfluenzae</name>
    <dbReference type="NCBI Taxonomy" id="729"/>
    <lineage>
        <taxon>Bacteria</taxon>
        <taxon>Pseudomonadati</taxon>
        <taxon>Pseudomonadota</taxon>
        <taxon>Gammaproteobacteria</taxon>
        <taxon>Pasteurellales</taxon>
        <taxon>Pasteurellaceae</taxon>
        <taxon>Haemophilus</taxon>
    </lineage>
</organism>
<gene>
    <name evidence="1" type="ORF">BBB48_10340</name>
</gene>
<dbReference type="Proteomes" id="UP000092740">
    <property type="component" value="Unassembled WGS sequence"/>
</dbReference>
<evidence type="ECO:0008006" key="3">
    <source>
        <dbReference type="Google" id="ProtNLM"/>
    </source>
</evidence>